<comment type="similarity">
    <text evidence="2">Belongs to the MreD family.</text>
</comment>
<keyword evidence="4 8" id="KW-0812">Transmembrane</keyword>
<keyword evidence="10" id="KW-1185">Reference proteome</keyword>
<evidence type="ECO:0000256" key="6">
    <source>
        <dbReference type="ARBA" id="ARBA00022989"/>
    </source>
</evidence>
<dbReference type="NCBIfam" id="TIGR03426">
    <property type="entry name" value="shape_MreD"/>
    <property type="match status" value="1"/>
</dbReference>
<comment type="caution">
    <text evidence="9">The sequence shown here is derived from an EMBL/GenBank/DDBJ whole genome shotgun (WGS) entry which is preliminary data.</text>
</comment>
<evidence type="ECO:0000256" key="4">
    <source>
        <dbReference type="ARBA" id="ARBA00022692"/>
    </source>
</evidence>
<keyword evidence="7 8" id="KW-0472">Membrane</keyword>
<proteinExistence type="inferred from homology"/>
<comment type="subcellular location">
    <subcellularLocation>
        <location evidence="1">Cell membrane</location>
        <topology evidence="1">Multi-pass membrane protein</topology>
    </subcellularLocation>
</comment>
<organism evidence="9 10">
    <name type="scientific">Desulfosoma caldarium</name>
    <dbReference type="NCBI Taxonomy" id="610254"/>
    <lineage>
        <taxon>Bacteria</taxon>
        <taxon>Pseudomonadati</taxon>
        <taxon>Thermodesulfobacteriota</taxon>
        <taxon>Syntrophobacteria</taxon>
        <taxon>Syntrophobacterales</taxon>
        <taxon>Syntrophobacteraceae</taxon>
        <taxon>Desulfosoma</taxon>
    </lineage>
</organism>
<evidence type="ECO:0000256" key="8">
    <source>
        <dbReference type="SAM" id="Phobius"/>
    </source>
</evidence>
<protein>
    <submittedName>
        <fullName evidence="9">Rod shape-determining protein MreD</fullName>
    </submittedName>
</protein>
<evidence type="ECO:0000256" key="2">
    <source>
        <dbReference type="ARBA" id="ARBA00007776"/>
    </source>
</evidence>
<evidence type="ECO:0000256" key="1">
    <source>
        <dbReference type="ARBA" id="ARBA00004651"/>
    </source>
</evidence>
<evidence type="ECO:0000256" key="5">
    <source>
        <dbReference type="ARBA" id="ARBA00022960"/>
    </source>
</evidence>
<dbReference type="GO" id="GO:0008360">
    <property type="term" value="P:regulation of cell shape"/>
    <property type="evidence" value="ECO:0007669"/>
    <property type="project" value="UniProtKB-KW"/>
</dbReference>
<feature type="transmembrane region" description="Helical" evidence="8">
    <location>
        <begin position="57"/>
        <end position="76"/>
    </location>
</feature>
<evidence type="ECO:0000313" key="10">
    <source>
        <dbReference type="Proteomes" id="UP000276223"/>
    </source>
</evidence>
<evidence type="ECO:0000256" key="3">
    <source>
        <dbReference type="ARBA" id="ARBA00022475"/>
    </source>
</evidence>
<feature type="transmembrane region" description="Helical" evidence="8">
    <location>
        <begin position="88"/>
        <end position="107"/>
    </location>
</feature>
<feature type="transmembrane region" description="Helical" evidence="8">
    <location>
        <begin position="119"/>
        <end position="141"/>
    </location>
</feature>
<evidence type="ECO:0000256" key="7">
    <source>
        <dbReference type="ARBA" id="ARBA00023136"/>
    </source>
</evidence>
<keyword evidence="3" id="KW-1003">Cell membrane</keyword>
<name>A0A3N1VTK5_9BACT</name>
<keyword evidence="5" id="KW-0133">Cell shape</keyword>
<accession>A0A3N1VTK5</accession>
<dbReference type="InterPro" id="IPR007227">
    <property type="entry name" value="Cell_shape_determining_MreD"/>
</dbReference>
<keyword evidence="6 8" id="KW-1133">Transmembrane helix</keyword>
<dbReference type="AlphaFoldDB" id="A0A3N1VTK5"/>
<dbReference type="Proteomes" id="UP000276223">
    <property type="component" value="Unassembled WGS sequence"/>
</dbReference>
<evidence type="ECO:0000313" key="9">
    <source>
        <dbReference type="EMBL" id="ROR03482.1"/>
    </source>
</evidence>
<dbReference type="GO" id="GO:0005886">
    <property type="term" value="C:plasma membrane"/>
    <property type="evidence" value="ECO:0007669"/>
    <property type="project" value="UniProtKB-SubCell"/>
</dbReference>
<gene>
    <name evidence="9" type="ORF">EDC27_0014</name>
</gene>
<sequence length="146" mass="16328">MIFVLEAVLMTGLPRAWTRADLMVAVCVEIARRFPFWGAIVWSFFWGYVSDVFQGRLWGAHGASYLLVLFLHRVWSRQMDTESMVYRMLLVGVGVLVQSLVSVLIVGGLSKAASGFPAAASQTVFSMVAAPFIMLPVQWILTKRVR</sequence>
<reference evidence="9 10" key="1">
    <citation type="submission" date="2018-11" db="EMBL/GenBank/DDBJ databases">
        <title>Genomic Encyclopedia of Type Strains, Phase IV (KMG-IV): sequencing the most valuable type-strain genomes for metagenomic binning, comparative biology and taxonomic classification.</title>
        <authorList>
            <person name="Goeker M."/>
        </authorList>
    </citation>
    <scope>NUCLEOTIDE SEQUENCE [LARGE SCALE GENOMIC DNA]</scope>
    <source>
        <strain evidence="9 10">DSM 22027</strain>
    </source>
</reference>
<dbReference type="EMBL" id="RJVA01000001">
    <property type="protein sequence ID" value="ROR03482.1"/>
    <property type="molecule type" value="Genomic_DNA"/>
</dbReference>